<dbReference type="PRINTS" id="PR00814">
    <property type="entry name" value="BETAHAEM"/>
</dbReference>
<keyword evidence="7" id="KW-0479">Metal-binding</keyword>
<proteinExistence type="inferred from homology"/>
<dbReference type="Gene3D" id="1.10.490.10">
    <property type="entry name" value="Globins"/>
    <property type="match status" value="4"/>
</dbReference>
<dbReference type="SUPFAM" id="SSF46458">
    <property type="entry name" value="Globin-like"/>
    <property type="match status" value="4"/>
</dbReference>
<evidence type="ECO:0000256" key="4">
    <source>
        <dbReference type="ARBA" id="ARBA00022448"/>
    </source>
</evidence>
<dbReference type="InterPro" id="IPR009050">
    <property type="entry name" value="Globin-like_sf"/>
</dbReference>
<feature type="domain" description="Globin" evidence="9">
    <location>
        <begin position="3"/>
        <end position="124"/>
    </location>
</feature>
<evidence type="ECO:0000256" key="7">
    <source>
        <dbReference type="ARBA" id="ARBA00022723"/>
    </source>
</evidence>
<gene>
    <name evidence="10" type="ORF">MMEN_LOCUS8981</name>
</gene>
<accession>A0A8S4ASH8</accession>
<feature type="domain" description="Globin" evidence="9">
    <location>
        <begin position="262"/>
        <end position="403"/>
    </location>
</feature>
<comment type="similarity">
    <text evidence="2">Belongs to the globin family.</text>
</comment>
<sequence>MVKWTDEERHTVRSVWEKVDIDEIGPEVLARVLIVYPWTERYFGMFGDIFTTTAILNNAKVRDHGKVLLRALDIGVQNMDNMKEAYADLSSVACKLKSNLGPQVQAIWQKFLSAVVEAMNSLGCTRHSNLTTCNMSLTAKDKEAVKAFWSKVGGKAEAIGSDALSRMLVVYPQTKTYFSHWKDLSPGSAPVAKHGKTVMGGVAEAVAKIDDITGGLLTLSELHAFTLRVDPANFKILSHNILVVCAIMFPQDFTPEVHAKMSLSQKDKDTVRAFWSTVSGRAEEIGPAALSRMLAVYPQTKTYFSHWNDLSPGSASVVMHGKTVMGGVAEAVAKIDDITAGLLDLSKLHAYTLRVDPANFKILSHNILVVLAAMFPKDFTPEVHVAMDKFLGALSQNLNNVNMVEWTDAERAAIASLWGKIDVGEIGPQALTRLLIVYPWTQRHFGTFGNLSTNAAILGNAKVAQHGKTVMGGLESAVKNLDNVKNTYAKLSVMHSEKLHVDPDNFRTLAECISVVVAAKFGPSVFTPGAQEAWQKFLSVVVSALGRQYH</sequence>
<dbReference type="PROSITE" id="PS01033">
    <property type="entry name" value="GLOBIN"/>
    <property type="match status" value="4"/>
</dbReference>
<dbReference type="GO" id="GO:0004601">
    <property type="term" value="F:peroxidase activity"/>
    <property type="evidence" value="ECO:0007669"/>
    <property type="project" value="TreeGrafter"/>
</dbReference>
<dbReference type="InterPro" id="IPR002337">
    <property type="entry name" value="Hemoglobin_b"/>
</dbReference>
<dbReference type="GO" id="GO:0005833">
    <property type="term" value="C:hemoglobin complex"/>
    <property type="evidence" value="ECO:0007669"/>
    <property type="project" value="InterPro"/>
</dbReference>
<dbReference type="GO" id="GO:0072562">
    <property type="term" value="C:blood microparticle"/>
    <property type="evidence" value="ECO:0007669"/>
    <property type="project" value="TreeGrafter"/>
</dbReference>
<dbReference type="EMBL" id="CAJRST010008890">
    <property type="protein sequence ID" value="CAG5897948.1"/>
    <property type="molecule type" value="Genomic_DNA"/>
</dbReference>
<evidence type="ECO:0000259" key="9">
    <source>
        <dbReference type="PROSITE" id="PS01033"/>
    </source>
</evidence>
<keyword evidence="8" id="KW-0408">Iron</keyword>
<keyword evidence="4" id="KW-0813">Transport</keyword>
<reference evidence="10" key="1">
    <citation type="submission" date="2021-05" db="EMBL/GenBank/DDBJ databases">
        <authorList>
            <person name="Tigano A."/>
        </authorList>
    </citation>
    <scope>NUCLEOTIDE SEQUENCE</scope>
</reference>
<dbReference type="GO" id="GO:0031838">
    <property type="term" value="C:haptoglobin-hemoglobin complex"/>
    <property type="evidence" value="ECO:0007669"/>
    <property type="project" value="TreeGrafter"/>
</dbReference>
<dbReference type="Pfam" id="PF00042">
    <property type="entry name" value="Globin"/>
    <property type="match status" value="4"/>
</dbReference>
<dbReference type="OrthoDB" id="9886081at2759"/>
<dbReference type="PANTHER" id="PTHR11442:SF102">
    <property type="entry name" value="HEMOGLOBIN SUBUNIT BETA-1-RELATED"/>
    <property type="match status" value="1"/>
</dbReference>
<comment type="subunit">
    <text evidence="3">Heterotetramer of two alpha chains and two beta chains.</text>
</comment>
<dbReference type="AlphaFoldDB" id="A0A8S4ASH8"/>
<dbReference type="GO" id="GO:0046872">
    <property type="term" value="F:metal ion binding"/>
    <property type="evidence" value="ECO:0007669"/>
    <property type="project" value="UniProtKB-KW"/>
</dbReference>
<protein>
    <submittedName>
        <fullName evidence="10">(Atlantic silverside) hypothetical protein</fullName>
    </submittedName>
</protein>
<comment type="caution">
    <text evidence="10">The sequence shown here is derived from an EMBL/GenBank/DDBJ whole genome shotgun (WGS) entry which is preliminary data.</text>
</comment>
<dbReference type="InterPro" id="IPR002338">
    <property type="entry name" value="Hemoglobin_a-typ"/>
</dbReference>
<dbReference type="InterPro" id="IPR000971">
    <property type="entry name" value="Globin"/>
</dbReference>
<dbReference type="FunFam" id="1.10.490.10:FF:000002">
    <property type="entry name" value="Hemoglobin subunit alpha"/>
    <property type="match status" value="2"/>
</dbReference>
<feature type="domain" description="Globin" evidence="9">
    <location>
        <begin position="405"/>
        <end position="550"/>
    </location>
</feature>
<name>A0A8S4ASH8_9TELE</name>
<dbReference type="InterPro" id="IPR050056">
    <property type="entry name" value="Hemoglobin_oxygen_transport"/>
</dbReference>
<dbReference type="InterPro" id="IPR012292">
    <property type="entry name" value="Globin/Proto"/>
</dbReference>
<evidence type="ECO:0000313" key="11">
    <source>
        <dbReference type="Proteomes" id="UP000677803"/>
    </source>
</evidence>
<dbReference type="GO" id="GO:0005344">
    <property type="term" value="F:oxygen carrier activity"/>
    <property type="evidence" value="ECO:0007669"/>
    <property type="project" value="UniProtKB-KW"/>
</dbReference>
<evidence type="ECO:0000256" key="8">
    <source>
        <dbReference type="ARBA" id="ARBA00023004"/>
    </source>
</evidence>
<evidence type="ECO:0000256" key="2">
    <source>
        <dbReference type="ARBA" id="ARBA00008705"/>
    </source>
</evidence>
<dbReference type="GO" id="GO:0031720">
    <property type="term" value="F:haptoglobin binding"/>
    <property type="evidence" value="ECO:0007669"/>
    <property type="project" value="TreeGrafter"/>
</dbReference>
<keyword evidence="11" id="KW-1185">Reference proteome</keyword>
<dbReference type="GO" id="GO:0019825">
    <property type="term" value="F:oxygen binding"/>
    <property type="evidence" value="ECO:0007669"/>
    <property type="project" value="InterPro"/>
</dbReference>
<evidence type="ECO:0000256" key="6">
    <source>
        <dbReference type="ARBA" id="ARBA00022621"/>
    </source>
</evidence>
<comment type="function">
    <text evidence="1">Involved in oxygen transport from gills to the various peripheral tissues.</text>
</comment>
<dbReference type="PANTHER" id="PTHR11442">
    <property type="entry name" value="HEMOGLOBIN FAMILY MEMBER"/>
    <property type="match status" value="1"/>
</dbReference>
<dbReference type="GO" id="GO:0043177">
    <property type="term" value="F:organic acid binding"/>
    <property type="evidence" value="ECO:0007669"/>
    <property type="project" value="TreeGrafter"/>
</dbReference>
<dbReference type="FunFam" id="1.10.490.10:FF:000001">
    <property type="entry name" value="Hemoglobin subunit beta"/>
    <property type="match status" value="1"/>
</dbReference>
<dbReference type="Proteomes" id="UP000677803">
    <property type="component" value="Unassembled WGS sequence"/>
</dbReference>
<evidence type="ECO:0000256" key="1">
    <source>
        <dbReference type="ARBA" id="ARBA00002650"/>
    </source>
</evidence>
<dbReference type="CDD" id="cd08927">
    <property type="entry name" value="Hb-alpha-like"/>
    <property type="match status" value="2"/>
</dbReference>
<keyword evidence="6" id="KW-0561">Oxygen transport</keyword>
<evidence type="ECO:0000256" key="5">
    <source>
        <dbReference type="ARBA" id="ARBA00022617"/>
    </source>
</evidence>
<evidence type="ECO:0000256" key="3">
    <source>
        <dbReference type="ARBA" id="ARBA00011125"/>
    </source>
</evidence>
<keyword evidence="5" id="KW-0349">Heme</keyword>
<dbReference type="GO" id="GO:0042744">
    <property type="term" value="P:hydrogen peroxide catabolic process"/>
    <property type="evidence" value="ECO:0007669"/>
    <property type="project" value="TreeGrafter"/>
</dbReference>
<organism evidence="10 11">
    <name type="scientific">Menidia menidia</name>
    <name type="common">Atlantic silverside</name>
    <dbReference type="NCBI Taxonomy" id="238744"/>
    <lineage>
        <taxon>Eukaryota</taxon>
        <taxon>Metazoa</taxon>
        <taxon>Chordata</taxon>
        <taxon>Craniata</taxon>
        <taxon>Vertebrata</taxon>
        <taxon>Euteleostomi</taxon>
        <taxon>Actinopterygii</taxon>
        <taxon>Neopterygii</taxon>
        <taxon>Teleostei</taxon>
        <taxon>Neoteleostei</taxon>
        <taxon>Acanthomorphata</taxon>
        <taxon>Ovalentaria</taxon>
        <taxon>Atherinomorphae</taxon>
        <taxon>Atheriniformes</taxon>
        <taxon>Atherinopsidae</taxon>
        <taxon>Menidiinae</taxon>
        <taxon>Menidia</taxon>
    </lineage>
</organism>
<dbReference type="GO" id="GO:0020037">
    <property type="term" value="F:heme binding"/>
    <property type="evidence" value="ECO:0007669"/>
    <property type="project" value="InterPro"/>
</dbReference>
<feature type="domain" description="Globin" evidence="9">
    <location>
        <begin position="136"/>
        <end position="260"/>
    </location>
</feature>
<dbReference type="CDD" id="cd08925">
    <property type="entry name" value="Hb-beta-like"/>
    <property type="match status" value="1"/>
</dbReference>
<evidence type="ECO:0000313" key="10">
    <source>
        <dbReference type="EMBL" id="CAG5897948.1"/>
    </source>
</evidence>